<name>J4TIP0_9MYCO</name>
<dbReference type="SUPFAM" id="SSF56801">
    <property type="entry name" value="Acetyl-CoA synthetase-like"/>
    <property type="match status" value="1"/>
</dbReference>
<dbReference type="Proteomes" id="UP000006455">
    <property type="component" value="Unassembled WGS sequence"/>
</dbReference>
<protein>
    <submittedName>
        <fullName evidence="5">AMP-dependent synthetase and ligase</fullName>
    </submittedName>
</protein>
<dbReference type="InterPro" id="IPR025110">
    <property type="entry name" value="AMP-bd_C"/>
</dbReference>
<gene>
    <name evidence="5" type="ORF">MCOL_V204395</name>
</gene>
<evidence type="ECO:0000259" key="3">
    <source>
        <dbReference type="Pfam" id="PF00501"/>
    </source>
</evidence>
<evidence type="ECO:0000256" key="1">
    <source>
        <dbReference type="ARBA" id="ARBA00006432"/>
    </source>
</evidence>
<dbReference type="Gene3D" id="3.30.300.30">
    <property type="match status" value="1"/>
</dbReference>
<evidence type="ECO:0000259" key="4">
    <source>
        <dbReference type="Pfam" id="PF13193"/>
    </source>
</evidence>
<dbReference type="Gene3D" id="3.40.50.12780">
    <property type="entry name" value="N-terminal domain of ligase-like"/>
    <property type="match status" value="1"/>
</dbReference>
<sequence>MQLSGETVGQALARVARDSGGDRALVWLTDRGVECMTWAELYAKACAAGVALQDLNPDRGRVALVGPNSVDWIVSMFGCAVAQMPVVPIGPSVTDSEALHMLSQTNTRVVLAADRVGDNAVYRRMCKVADQLSARPVLRDIAAWIDTSTSVPPTPGQASDTDEFFVQHTSGTTGLPKGAVLSHRAALGSARAWRDAIGLQAGEPWLNPLPLNHVGGFITGLLTTLSVAGTYTVVERFTAQTALRAIREIRPAVVALVPTMIIDLLGVEGVSPSDFASVRTVAGGASPVDPGLIEEVERRLGLTFLVGYGQSEAPSMAASAPSDPTQVRTQSLGHCLPGRDYYIRDAAGRVLPTGAVGELCVRGPLVMTGYLRGDGSIDAAVDDAGWLATGDLCSMDDQHVLTFRGRVREVIIRGGSNVYPAEVEQVLTTHPSVAEAAVFGVPDKRLGERVVAAVLPHPGGHLDPDDVAAYAEPLLSRYKRPTEWIVAATLPRTSTGKVRKHLLSQWYDEGTLHARCAGPQSV</sequence>
<evidence type="ECO:0000256" key="2">
    <source>
        <dbReference type="ARBA" id="ARBA00022598"/>
    </source>
</evidence>
<dbReference type="InterPro" id="IPR000873">
    <property type="entry name" value="AMP-dep_synth/lig_dom"/>
</dbReference>
<organism evidence="5 6">
    <name type="scientific">Mycobacterium colombiense CECT 3035</name>
    <dbReference type="NCBI Taxonomy" id="1041522"/>
    <lineage>
        <taxon>Bacteria</taxon>
        <taxon>Bacillati</taxon>
        <taxon>Actinomycetota</taxon>
        <taxon>Actinomycetes</taxon>
        <taxon>Mycobacteriales</taxon>
        <taxon>Mycobacteriaceae</taxon>
        <taxon>Mycobacterium</taxon>
        <taxon>Mycobacterium avium complex (MAC)</taxon>
    </lineage>
</organism>
<proteinExistence type="inferred from homology"/>
<dbReference type="PANTHER" id="PTHR43201:SF5">
    <property type="entry name" value="MEDIUM-CHAIN ACYL-COA LIGASE ACSF2, MITOCHONDRIAL"/>
    <property type="match status" value="1"/>
</dbReference>
<accession>J4TIP0</accession>
<comment type="similarity">
    <text evidence="1">Belongs to the ATP-dependent AMP-binding enzyme family.</text>
</comment>
<keyword evidence="2 5" id="KW-0436">Ligase</keyword>
<dbReference type="GO" id="GO:0006631">
    <property type="term" value="P:fatty acid metabolic process"/>
    <property type="evidence" value="ECO:0007669"/>
    <property type="project" value="TreeGrafter"/>
</dbReference>
<dbReference type="AlphaFoldDB" id="J4TIP0"/>
<feature type="domain" description="AMP-dependent synthetase/ligase" evidence="3">
    <location>
        <begin position="14"/>
        <end position="371"/>
    </location>
</feature>
<dbReference type="OrthoDB" id="4684784at2"/>
<dbReference type="PANTHER" id="PTHR43201">
    <property type="entry name" value="ACYL-COA SYNTHETASE"/>
    <property type="match status" value="1"/>
</dbReference>
<evidence type="ECO:0000313" key="5">
    <source>
        <dbReference type="EMBL" id="EJO89398.1"/>
    </source>
</evidence>
<dbReference type="STRING" id="1041522.GCA_002105755_02201"/>
<dbReference type="InterPro" id="IPR045851">
    <property type="entry name" value="AMP-bd_C_sf"/>
</dbReference>
<dbReference type="eggNOG" id="COG0318">
    <property type="taxonomic scope" value="Bacteria"/>
</dbReference>
<dbReference type="EMBL" id="AFVW02000002">
    <property type="protein sequence ID" value="EJO89398.1"/>
    <property type="molecule type" value="Genomic_DNA"/>
</dbReference>
<dbReference type="Pfam" id="PF00501">
    <property type="entry name" value="AMP-binding"/>
    <property type="match status" value="1"/>
</dbReference>
<dbReference type="InterPro" id="IPR020845">
    <property type="entry name" value="AMP-binding_CS"/>
</dbReference>
<evidence type="ECO:0000313" key="6">
    <source>
        <dbReference type="Proteomes" id="UP000006455"/>
    </source>
</evidence>
<dbReference type="GO" id="GO:0031956">
    <property type="term" value="F:medium-chain fatty acid-CoA ligase activity"/>
    <property type="evidence" value="ECO:0007669"/>
    <property type="project" value="TreeGrafter"/>
</dbReference>
<comment type="caution">
    <text evidence="5">The sequence shown here is derived from an EMBL/GenBank/DDBJ whole genome shotgun (WGS) entry which is preliminary data.</text>
</comment>
<dbReference type="Pfam" id="PF13193">
    <property type="entry name" value="AMP-binding_C"/>
    <property type="match status" value="1"/>
</dbReference>
<reference evidence="5 6" key="1">
    <citation type="journal article" date="2011" name="J. Bacteriol.">
        <title>Genome sequence of the Mycobacterium colombiense type strain, CECT 3035.</title>
        <authorList>
            <person name="Gonzalez-Perez M."/>
            <person name="Murcia M.I."/>
            <person name="Landsman D."/>
            <person name="Jordan I.K."/>
            <person name="Marino-Ramirez L."/>
        </authorList>
    </citation>
    <scope>NUCLEOTIDE SEQUENCE [LARGE SCALE GENOMIC DNA]</scope>
    <source>
        <strain evidence="5 6">CECT 3035</strain>
    </source>
</reference>
<dbReference type="InterPro" id="IPR042099">
    <property type="entry name" value="ANL_N_sf"/>
</dbReference>
<feature type="domain" description="AMP-binding enzyme C-terminal" evidence="4">
    <location>
        <begin position="422"/>
        <end position="497"/>
    </location>
</feature>
<dbReference type="CDD" id="cd04433">
    <property type="entry name" value="AFD_class_I"/>
    <property type="match status" value="1"/>
</dbReference>
<dbReference type="PROSITE" id="PS00455">
    <property type="entry name" value="AMP_BINDING"/>
    <property type="match status" value="1"/>
</dbReference>